<dbReference type="PANTHER" id="PTHR10693:SF58">
    <property type="entry name" value="OS02G0131700 PROTEIN"/>
    <property type="match status" value="1"/>
</dbReference>
<reference evidence="2 3" key="1">
    <citation type="submission" date="2020-08" db="EMBL/GenBank/DDBJ databases">
        <title>Plant Genome Project.</title>
        <authorList>
            <person name="Zhang R.-G."/>
        </authorList>
    </citation>
    <scope>NUCLEOTIDE SEQUENCE [LARGE SCALE GENOMIC DNA]</scope>
    <source>
        <tissue evidence="2">Rhizome</tissue>
    </source>
</reference>
<dbReference type="Gene3D" id="3.30.70.330">
    <property type="match status" value="1"/>
</dbReference>
<dbReference type="Proteomes" id="UP000734854">
    <property type="component" value="Unassembled WGS sequence"/>
</dbReference>
<dbReference type="GO" id="GO:0003729">
    <property type="term" value="F:mRNA binding"/>
    <property type="evidence" value="ECO:0007669"/>
    <property type="project" value="TreeGrafter"/>
</dbReference>
<evidence type="ECO:0000313" key="3">
    <source>
        <dbReference type="Proteomes" id="UP000734854"/>
    </source>
</evidence>
<name>A0A8J5C0E6_ZINOF</name>
<dbReference type="Pfam" id="PF00076">
    <property type="entry name" value="RRM_1"/>
    <property type="match status" value="1"/>
</dbReference>
<dbReference type="GO" id="GO:0005829">
    <property type="term" value="C:cytosol"/>
    <property type="evidence" value="ECO:0007669"/>
    <property type="project" value="TreeGrafter"/>
</dbReference>
<evidence type="ECO:0000259" key="1">
    <source>
        <dbReference type="Pfam" id="PF00076"/>
    </source>
</evidence>
<dbReference type="InterPro" id="IPR035979">
    <property type="entry name" value="RBD_domain_sf"/>
</dbReference>
<sequence length="293" mass="31682">MGTLLLDPHHPTEHDAFLVAAAPSQSSQVGEGKALSSQSSLLFFVPFRISSRCLLLVFLLPVVGILDPGAEAIDHGRSTHLFASFAPDTEVTPCTGTTASRIQLRLPLVSSACLFHLAGSVGVQNAEENNTVENYSNPEAPQQLPVLDERLGESFAEETMPYPIALETTRDPPLATAEEPVGEPTKRTYASIVCKSQSSPSMHPTLVIKTSLVVSEQTHSFSQHSHPAIFPENSGSKAIEEALVVEDEVDSRYVYVGNLPSSISTSDLEQVFKNFGKLRPDGVFIRSRKVDSI</sequence>
<dbReference type="EMBL" id="JACMSC010000022">
    <property type="protein sequence ID" value="KAG6468776.1"/>
    <property type="molecule type" value="Genomic_DNA"/>
</dbReference>
<dbReference type="InterPro" id="IPR000504">
    <property type="entry name" value="RRM_dom"/>
</dbReference>
<gene>
    <name evidence="2" type="ORF">ZIOFF_073469</name>
</gene>
<dbReference type="InterPro" id="IPR039539">
    <property type="entry name" value="Ras_GTPase_bind_prot"/>
</dbReference>
<feature type="domain" description="RRM" evidence="1">
    <location>
        <begin position="254"/>
        <end position="278"/>
    </location>
</feature>
<keyword evidence="3" id="KW-1185">Reference proteome</keyword>
<dbReference type="GO" id="GO:1990904">
    <property type="term" value="C:ribonucleoprotein complex"/>
    <property type="evidence" value="ECO:0007669"/>
    <property type="project" value="TreeGrafter"/>
</dbReference>
<protein>
    <recommendedName>
        <fullName evidence="1">RRM domain-containing protein</fullName>
    </recommendedName>
</protein>
<evidence type="ECO:0000313" key="2">
    <source>
        <dbReference type="EMBL" id="KAG6468776.1"/>
    </source>
</evidence>
<dbReference type="SUPFAM" id="SSF54928">
    <property type="entry name" value="RNA-binding domain, RBD"/>
    <property type="match status" value="1"/>
</dbReference>
<dbReference type="PANTHER" id="PTHR10693">
    <property type="entry name" value="RAS GTPASE-ACTIVATING PROTEIN-BINDING PROTEIN"/>
    <property type="match status" value="1"/>
</dbReference>
<accession>A0A8J5C0E6</accession>
<organism evidence="2 3">
    <name type="scientific">Zingiber officinale</name>
    <name type="common">Ginger</name>
    <name type="synonym">Amomum zingiber</name>
    <dbReference type="NCBI Taxonomy" id="94328"/>
    <lineage>
        <taxon>Eukaryota</taxon>
        <taxon>Viridiplantae</taxon>
        <taxon>Streptophyta</taxon>
        <taxon>Embryophyta</taxon>
        <taxon>Tracheophyta</taxon>
        <taxon>Spermatophyta</taxon>
        <taxon>Magnoliopsida</taxon>
        <taxon>Liliopsida</taxon>
        <taxon>Zingiberales</taxon>
        <taxon>Zingiberaceae</taxon>
        <taxon>Zingiber</taxon>
    </lineage>
</organism>
<proteinExistence type="predicted"/>
<dbReference type="AlphaFoldDB" id="A0A8J5C0E6"/>
<dbReference type="InterPro" id="IPR012677">
    <property type="entry name" value="Nucleotide-bd_a/b_plait_sf"/>
</dbReference>
<comment type="caution">
    <text evidence="2">The sequence shown here is derived from an EMBL/GenBank/DDBJ whole genome shotgun (WGS) entry which is preliminary data.</text>
</comment>